<feature type="transmembrane region" description="Helical" evidence="1">
    <location>
        <begin position="121"/>
        <end position="141"/>
    </location>
</feature>
<keyword evidence="1" id="KW-1133">Transmembrane helix</keyword>
<dbReference type="AlphaFoldDB" id="A0A8S1YKQ5"/>
<comment type="caution">
    <text evidence="2">The sequence shown here is derived from an EMBL/GenBank/DDBJ whole genome shotgun (WGS) entry which is preliminary data.</text>
</comment>
<evidence type="ECO:0000313" key="3">
    <source>
        <dbReference type="Proteomes" id="UP000683925"/>
    </source>
</evidence>
<evidence type="ECO:0008006" key="4">
    <source>
        <dbReference type="Google" id="ProtNLM"/>
    </source>
</evidence>
<protein>
    <recommendedName>
        <fullName evidence="4">Transmembrane protein</fullName>
    </recommendedName>
</protein>
<name>A0A8S1YKQ5_PAROT</name>
<dbReference type="EMBL" id="CAJJDP010000157">
    <property type="protein sequence ID" value="CAD8211624.1"/>
    <property type="molecule type" value="Genomic_DNA"/>
</dbReference>
<sequence>MACLNTQYEEIKLALLNMVCEYKQFSNQMINRQHEKVKKAETILRNNRIKWLRRNMPEIKNQYIANQTQKGVLISENQNRQNEPLKKQNTCTDQTTQTDDENAQSISSLIYSYISQNISSFIKSLFIPSLIAMIIVIFNLLDIFSQHIYPLFIIFKSFSCSPSFQSLFYPLNLPNQSSIFKLFIIIFIATFILYFCR</sequence>
<dbReference type="Proteomes" id="UP000683925">
    <property type="component" value="Unassembled WGS sequence"/>
</dbReference>
<keyword evidence="1" id="KW-0472">Membrane</keyword>
<proteinExistence type="predicted"/>
<feature type="transmembrane region" description="Helical" evidence="1">
    <location>
        <begin position="179"/>
        <end position="196"/>
    </location>
</feature>
<evidence type="ECO:0000313" key="2">
    <source>
        <dbReference type="EMBL" id="CAD8211624.1"/>
    </source>
</evidence>
<gene>
    <name evidence="2" type="ORF">POCTA_138.1.T1550009</name>
</gene>
<evidence type="ECO:0000256" key="1">
    <source>
        <dbReference type="SAM" id="Phobius"/>
    </source>
</evidence>
<reference evidence="2" key="1">
    <citation type="submission" date="2021-01" db="EMBL/GenBank/DDBJ databases">
        <authorList>
            <consortium name="Genoscope - CEA"/>
            <person name="William W."/>
        </authorList>
    </citation>
    <scope>NUCLEOTIDE SEQUENCE</scope>
</reference>
<accession>A0A8S1YKQ5</accession>
<organism evidence="2 3">
    <name type="scientific">Paramecium octaurelia</name>
    <dbReference type="NCBI Taxonomy" id="43137"/>
    <lineage>
        <taxon>Eukaryota</taxon>
        <taxon>Sar</taxon>
        <taxon>Alveolata</taxon>
        <taxon>Ciliophora</taxon>
        <taxon>Intramacronucleata</taxon>
        <taxon>Oligohymenophorea</taxon>
        <taxon>Peniculida</taxon>
        <taxon>Parameciidae</taxon>
        <taxon>Paramecium</taxon>
    </lineage>
</organism>
<keyword evidence="3" id="KW-1185">Reference proteome</keyword>
<keyword evidence="1" id="KW-0812">Transmembrane</keyword>